<dbReference type="Gene3D" id="3.30.1370.100">
    <property type="entry name" value="MutL, C-terminal domain, regulatory subdomain"/>
    <property type="match status" value="1"/>
</dbReference>
<keyword evidence="10" id="KW-1185">Reference proteome</keyword>
<dbReference type="InterPro" id="IPR002099">
    <property type="entry name" value="MutL/Mlh/PMS"/>
</dbReference>
<organism evidence="9 10">
    <name type="scientific">Belliella filtrata</name>
    <dbReference type="NCBI Taxonomy" id="2923435"/>
    <lineage>
        <taxon>Bacteria</taxon>
        <taxon>Pseudomonadati</taxon>
        <taxon>Bacteroidota</taxon>
        <taxon>Cytophagia</taxon>
        <taxon>Cytophagales</taxon>
        <taxon>Cyclobacteriaceae</taxon>
        <taxon>Belliella</taxon>
    </lineage>
</organism>
<dbReference type="SMART" id="SM00853">
    <property type="entry name" value="MutL_C"/>
    <property type="match status" value="1"/>
</dbReference>
<keyword evidence="9" id="KW-0255">Endonuclease</keyword>
<gene>
    <name evidence="5 9" type="primary">mutL</name>
    <name evidence="9" type="ORF">MM239_05005</name>
</gene>
<evidence type="ECO:0000256" key="4">
    <source>
        <dbReference type="ARBA" id="ARBA00023204"/>
    </source>
</evidence>
<dbReference type="Pfam" id="PF08676">
    <property type="entry name" value="MutL_C"/>
    <property type="match status" value="1"/>
</dbReference>
<comment type="similarity">
    <text evidence="1 5">Belongs to the DNA mismatch repair MutL/HexB family.</text>
</comment>
<dbReference type="SUPFAM" id="SSF118116">
    <property type="entry name" value="DNA mismatch repair protein MutL"/>
    <property type="match status" value="1"/>
</dbReference>
<dbReference type="EMBL" id="JAKZGP010000008">
    <property type="protein sequence ID" value="MCH7408743.1"/>
    <property type="molecule type" value="Genomic_DNA"/>
</dbReference>
<evidence type="ECO:0000256" key="2">
    <source>
        <dbReference type="ARBA" id="ARBA00021975"/>
    </source>
</evidence>
<name>A0ABS9UYB8_9BACT</name>
<dbReference type="Proteomes" id="UP001165489">
    <property type="component" value="Unassembled WGS sequence"/>
</dbReference>
<comment type="caution">
    <text evidence="9">The sequence shown here is derived from an EMBL/GenBank/DDBJ whole genome shotgun (WGS) entry which is preliminary data.</text>
</comment>
<protein>
    <recommendedName>
        <fullName evidence="2 5">DNA mismatch repair protein MutL</fullName>
    </recommendedName>
</protein>
<dbReference type="Gene3D" id="3.30.1540.20">
    <property type="entry name" value="MutL, C-terminal domain, dimerisation subdomain"/>
    <property type="match status" value="1"/>
</dbReference>
<sequence length="630" mass="70807">MNDIIQLLPDAIANQIAAGEVVQRPASALKEMLENAVDAGATQIQVIVKDAGKALMQVIDNGKGMSLTDARMCFERHATSKIRTSEDLFSIRTFGFRGEAMASIAAVAQVEMKTRQQGEELGTLIQIEGSEFKKQEPTSCPEGTSIAVKNLFFNVPARRNFLKSNAVEMKHLVEEFQRVALAYPGIAFSFYQNDMELFSLTSGKLSQRIVGVFGKSYQSNLVSCQENTPHLNIQGYIGKPDTARKTRGEQYFFVNNRYIRSNYLHHAVANAYEGLMPSDMHPFYVLFLEIDPTHIDINVHPTKTEIKFDDERTVYAVIRAAVKQALGAHLVVPTIDFSMDVNFNENWKNDQTRKDDVDRENSYKPDDLSKENAYKSFQSSTFKKQSTSGWERLFEGHEKPSGSSVDQYRNDNKKEEDTDILTFSSKANDQSAGANVFHEQQENTGATFQVEQSYIVAQMSSGVLILDQQATHERILYERYIKQLNNSAGASQQCLFPQHIQLSPADFVLVMDIKEELLSLGFVIEVFGKETILIQGVPANVQAQNEKALFEGLLEQFKHFKSELSLDKRENLARSLAKKSSLKKGSKLDPSEMETLVGQLFACQNPNYGLSGNKTFVKLDLNKIHAFFAR</sequence>
<keyword evidence="9" id="KW-0378">Hydrolase</keyword>
<accession>A0ABS9UYB8</accession>
<dbReference type="InterPro" id="IPR020667">
    <property type="entry name" value="DNA_mismatch_repair_MutL"/>
</dbReference>
<evidence type="ECO:0000313" key="10">
    <source>
        <dbReference type="Proteomes" id="UP001165489"/>
    </source>
</evidence>
<dbReference type="CDD" id="cd16926">
    <property type="entry name" value="HATPase_MutL-MLH-PMS-like"/>
    <property type="match status" value="1"/>
</dbReference>
<feature type="domain" description="MutL C-terminal dimerisation" evidence="7">
    <location>
        <begin position="446"/>
        <end position="588"/>
    </location>
</feature>
<dbReference type="NCBIfam" id="TIGR00585">
    <property type="entry name" value="mutl"/>
    <property type="match status" value="1"/>
</dbReference>
<dbReference type="InterPro" id="IPR014790">
    <property type="entry name" value="MutL_C"/>
</dbReference>
<keyword evidence="4 5" id="KW-0234">DNA repair</keyword>
<keyword evidence="3 5" id="KW-0227">DNA damage</keyword>
<dbReference type="InterPro" id="IPR042121">
    <property type="entry name" value="MutL_C_regsub"/>
</dbReference>
<feature type="domain" description="DNA mismatch repair protein S5" evidence="8">
    <location>
        <begin position="209"/>
        <end position="327"/>
    </location>
</feature>
<dbReference type="SMART" id="SM01340">
    <property type="entry name" value="DNA_mis_repair"/>
    <property type="match status" value="1"/>
</dbReference>
<keyword evidence="9" id="KW-0540">Nuclease</keyword>
<dbReference type="SUPFAM" id="SSF55874">
    <property type="entry name" value="ATPase domain of HSP90 chaperone/DNA topoisomerase II/histidine kinase"/>
    <property type="match status" value="1"/>
</dbReference>
<dbReference type="Pfam" id="PF13589">
    <property type="entry name" value="HATPase_c_3"/>
    <property type="match status" value="1"/>
</dbReference>
<dbReference type="InterPro" id="IPR036890">
    <property type="entry name" value="HATPase_C_sf"/>
</dbReference>
<reference evidence="9" key="1">
    <citation type="submission" date="2022-03" db="EMBL/GenBank/DDBJ databases">
        <title>De novo assembled genomes of Belliella spp. (Cyclobacteriaceae) strains.</title>
        <authorList>
            <person name="Szabo A."/>
            <person name="Korponai K."/>
            <person name="Felfoldi T."/>
        </authorList>
    </citation>
    <scope>NUCLEOTIDE SEQUENCE</scope>
    <source>
        <strain evidence="9">DSM 111904</strain>
    </source>
</reference>
<evidence type="ECO:0000259" key="7">
    <source>
        <dbReference type="SMART" id="SM00853"/>
    </source>
</evidence>
<feature type="region of interest" description="Disordered" evidence="6">
    <location>
        <begin position="394"/>
        <end position="415"/>
    </location>
</feature>
<dbReference type="InterPro" id="IPR042120">
    <property type="entry name" value="MutL_C_dimsub"/>
</dbReference>
<dbReference type="GO" id="GO:0004519">
    <property type="term" value="F:endonuclease activity"/>
    <property type="evidence" value="ECO:0007669"/>
    <property type="project" value="UniProtKB-KW"/>
</dbReference>
<evidence type="ECO:0000259" key="8">
    <source>
        <dbReference type="SMART" id="SM01340"/>
    </source>
</evidence>
<dbReference type="PANTHER" id="PTHR10073">
    <property type="entry name" value="DNA MISMATCH REPAIR PROTEIN MLH, PMS, MUTL"/>
    <property type="match status" value="1"/>
</dbReference>
<dbReference type="Pfam" id="PF01119">
    <property type="entry name" value="DNA_mis_repair"/>
    <property type="match status" value="1"/>
</dbReference>
<dbReference type="PANTHER" id="PTHR10073:SF12">
    <property type="entry name" value="DNA MISMATCH REPAIR PROTEIN MLH1"/>
    <property type="match status" value="1"/>
</dbReference>
<dbReference type="SUPFAM" id="SSF54211">
    <property type="entry name" value="Ribosomal protein S5 domain 2-like"/>
    <property type="match status" value="1"/>
</dbReference>
<dbReference type="CDD" id="cd00782">
    <property type="entry name" value="MutL_Trans"/>
    <property type="match status" value="1"/>
</dbReference>
<evidence type="ECO:0000256" key="1">
    <source>
        <dbReference type="ARBA" id="ARBA00006082"/>
    </source>
</evidence>
<dbReference type="InterPro" id="IPR020568">
    <property type="entry name" value="Ribosomal_Su5_D2-typ_SF"/>
</dbReference>
<dbReference type="HAMAP" id="MF_00149">
    <property type="entry name" value="DNA_mis_repair"/>
    <property type="match status" value="1"/>
</dbReference>
<dbReference type="RefSeq" id="WP_241347109.1">
    <property type="nucleotide sequence ID" value="NZ_JAKZGP010000008.1"/>
</dbReference>
<evidence type="ECO:0000313" key="9">
    <source>
        <dbReference type="EMBL" id="MCH7408743.1"/>
    </source>
</evidence>
<dbReference type="InterPro" id="IPR038973">
    <property type="entry name" value="MutL/Mlh/Pms-like"/>
</dbReference>
<evidence type="ECO:0000256" key="6">
    <source>
        <dbReference type="SAM" id="MobiDB-lite"/>
    </source>
</evidence>
<dbReference type="Gene3D" id="3.30.565.10">
    <property type="entry name" value="Histidine kinase-like ATPase, C-terminal domain"/>
    <property type="match status" value="1"/>
</dbReference>
<comment type="function">
    <text evidence="5">This protein is involved in the repair of mismatches in DNA. It is required for dam-dependent methyl-directed DNA mismatch repair. May act as a 'molecular matchmaker', a protein that promotes the formation of a stable complex between two or more DNA-binding proteins in an ATP-dependent manner without itself being part of a final effector complex.</text>
</comment>
<dbReference type="InterPro" id="IPR014721">
    <property type="entry name" value="Ribsml_uS5_D2-typ_fold_subgr"/>
</dbReference>
<proteinExistence type="inferred from homology"/>
<dbReference type="Gene3D" id="3.30.230.10">
    <property type="match status" value="1"/>
</dbReference>
<evidence type="ECO:0000256" key="5">
    <source>
        <dbReference type="HAMAP-Rule" id="MF_00149"/>
    </source>
</evidence>
<dbReference type="InterPro" id="IPR037198">
    <property type="entry name" value="MutL_C_sf"/>
</dbReference>
<dbReference type="InterPro" id="IPR013507">
    <property type="entry name" value="DNA_mismatch_S5_2-like"/>
</dbReference>
<evidence type="ECO:0000256" key="3">
    <source>
        <dbReference type="ARBA" id="ARBA00022763"/>
    </source>
</evidence>